<feature type="transmembrane region" description="Helical" evidence="5">
    <location>
        <begin position="272"/>
        <end position="292"/>
    </location>
</feature>
<sequence>MNTTVASAPVALPVDSARLAWLPVALFGSVMGLTGLAVAWRVAHTLFGTPLWLAGGIGVLALLAFVLLAGAYAVKAVTGFAHVRAEFAHPIASNLFGTPLISLLLIPLLLVDLDQTLARVIWSIGAVGMTVFAWLMVSRWISVRQKPAHATPAWIVPVVGMIDIPLALPALGWADSLHGLMVFATAVGLFFAIPLFTLILSRLMFEEPLPDALQPTLLILVAPFSVGFSAYTATAGGVDGFATALFMLALFVLAVLVGRLRNLLQCCPFKVSWWAVSFPLAASASAGLKYAVFAHDAVASGIAVALLALATTVIAGLTVRTVWGVARGELRALSS</sequence>
<comment type="caution">
    <text evidence="6">The sequence shown here is derived from an EMBL/GenBank/DDBJ whole genome shotgun (WGS) entry which is preliminary data.</text>
</comment>
<dbReference type="EMBL" id="JACHHN010000003">
    <property type="protein sequence ID" value="MBB5190989.1"/>
    <property type="molecule type" value="Genomic_DNA"/>
</dbReference>
<dbReference type="GO" id="GO:0046583">
    <property type="term" value="F:monoatomic cation efflux transmembrane transporter activity"/>
    <property type="evidence" value="ECO:0007669"/>
    <property type="project" value="TreeGrafter"/>
</dbReference>
<keyword evidence="4 5" id="KW-0472">Membrane</keyword>
<feature type="transmembrane region" description="Helical" evidence="5">
    <location>
        <begin position="240"/>
        <end position="260"/>
    </location>
</feature>
<dbReference type="Gene3D" id="1.50.10.150">
    <property type="entry name" value="Voltage-dependent anion channel"/>
    <property type="match status" value="1"/>
</dbReference>
<feature type="transmembrane region" description="Helical" evidence="5">
    <location>
        <begin position="153"/>
        <end position="174"/>
    </location>
</feature>
<dbReference type="InterPro" id="IPR038665">
    <property type="entry name" value="Voltage-dep_anion_channel_sf"/>
</dbReference>
<dbReference type="PANTHER" id="PTHR37955:SF1">
    <property type="entry name" value="DEP DOMAIN-CONTAINING PROTEIN"/>
    <property type="match status" value="1"/>
</dbReference>
<evidence type="ECO:0000256" key="2">
    <source>
        <dbReference type="ARBA" id="ARBA00022692"/>
    </source>
</evidence>
<dbReference type="PANTHER" id="PTHR37955">
    <property type="entry name" value="TELLURITE RESISTANCE PROTEIN TEHA"/>
    <property type="match status" value="1"/>
</dbReference>
<dbReference type="Proteomes" id="UP000543030">
    <property type="component" value="Unassembled WGS sequence"/>
</dbReference>
<feature type="transmembrane region" description="Helical" evidence="5">
    <location>
        <begin position="212"/>
        <end position="234"/>
    </location>
</feature>
<evidence type="ECO:0000256" key="5">
    <source>
        <dbReference type="SAM" id="Phobius"/>
    </source>
</evidence>
<organism evidence="6 7">
    <name type="scientific">Silvimonas terrae</name>
    <dbReference type="NCBI Taxonomy" id="300266"/>
    <lineage>
        <taxon>Bacteria</taxon>
        <taxon>Pseudomonadati</taxon>
        <taxon>Pseudomonadota</taxon>
        <taxon>Betaproteobacteria</taxon>
        <taxon>Neisseriales</taxon>
        <taxon>Chitinibacteraceae</taxon>
        <taxon>Silvimonas</taxon>
    </lineage>
</organism>
<feature type="transmembrane region" description="Helical" evidence="5">
    <location>
        <begin position="298"/>
        <end position="323"/>
    </location>
</feature>
<dbReference type="CDD" id="cd09323">
    <property type="entry name" value="TDT_SLAC1_like"/>
    <property type="match status" value="1"/>
</dbReference>
<proteinExistence type="predicted"/>
<dbReference type="AlphaFoldDB" id="A0A840RC13"/>
<protein>
    <submittedName>
        <fullName evidence="6">Tellurite resistance protein</fullName>
    </submittedName>
</protein>
<feature type="transmembrane region" description="Helical" evidence="5">
    <location>
        <begin position="52"/>
        <end position="74"/>
    </location>
</feature>
<keyword evidence="7" id="KW-1185">Reference proteome</keyword>
<evidence type="ECO:0000313" key="6">
    <source>
        <dbReference type="EMBL" id="MBB5190989.1"/>
    </source>
</evidence>
<gene>
    <name evidence="6" type="ORF">HNQ50_001712</name>
</gene>
<dbReference type="Pfam" id="PF03595">
    <property type="entry name" value="SLAC1"/>
    <property type="match status" value="1"/>
</dbReference>
<keyword evidence="2 5" id="KW-0812">Transmembrane</keyword>
<name>A0A840RC13_9NEIS</name>
<feature type="transmembrane region" description="Helical" evidence="5">
    <location>
        <begin position="180"/>
        <end position="200"/>
    </location>
</feature>
<feature type="transmembrane region" description="Helical" evidence="5">
    <location>
        <begin position="95"/>
        <end position="113"/>
    </location>
</feature>
<accession>A0A840RC13</accession>
<evidence type="ECO:0000313" key="7">
    <source>
        <dbReference type="Proteomes" id="UP000543030"/>
    </source>
</evidence>
<feature type="transmembrane region" description="Helical" evidence="5">
    <location>
        <begin position="119"/>
        <end position="141"/>
    </location>
</feature>
<keyword evidence="3 5" id="KW-1133">Transmembrane helix</keyword>
<feature type="transmembrane region" description="Helical" evidence="5">
    <location>
        <begin position="20"/>
        <end position="40"/>
    </location>
</feature>
<evidence type="ECO:0000256" key="4">
    <source>
        <dbReference type="ARBA" id="ARBA00023136"/>
    </source>
</evidence>
<evidence type="ECO:0000256" key="1">
    <source>
        <dbReference type="ARBA" id="ARBA00004141"/>
    </source>
</evidence>
<dbReference type="InterPro" id="IPR052951">
    <property type="entry name" value="Tellurite_res_ion_channel"/>
</dbReference>
<reference evidence="6 7" key="1">
    <citation type="submission" date="2020-08" db="EMBL/GenBank/DDBJ databases">
        <title>Genomic Encyclopedia of Type Strains, Phase IV (KMG-IV): sequencing the most valuable type-strain genomes for metagenomic binning, comparative biology and taxonomic classification.</title>
        <authorList>
            <person name="Goeker M."/>
        </authorList>
    </citation>
    <scope>NUCLEOTIDE SEQUENCE [LARGE SCALE GENOMIC DNA]</scope>
    <source>
        <strain evidence="6 7">DSM 18233</strain>
    </source>
</reference>
<evidence type="ECO:0000256" key="3">
    <source>
        <dbReference type="ARBA" id="ARBA00022989"/>
    </source>
</evidence>
<dbReference type="GO" id="GO:0005886">
    <property type="term" value="C:plasma membrane"/>
    <property type="evidence" value="ECO:0007669"/>
    <property type="project" value="TreeGrafter"/>
</dbReference>
<dbReference type="InterPro" id="IPR004695">
    <property type="entry name" value="SLAC1/Mae1/Ssu1/TehA"/>
</dbReference>
<dbReference type="RefSeq" id="WP_184099510.1">
    <property type="nucleotide sequence ID" value="NZ_JACHHN010000003.1"/>
</dbReference>
<comment type="subcellular location">
    <subcellularLocation>
        <location evidence="1">Membrane</location>
        <topology evidence="1">Multi-pass membrane protein</topology>
    </subcellularLocation>
</comment>